<dbReference type="AlphaFoldDB" id="A0A366MFD3"/>
<reference evidence="2 3" key="1">
    <citation type="submission" date="2018-06" db="EMBL/GenBank/DDBJ databases">
        <title>Genomic insight into two independent archaeal endosymbiosis events.</title>
        <authorList>
            <person name="Lind A.E."/>
            <person name="Lewis W.H."/>
            <person name="Spang A."/>
            <person name="Guy L."/>
            <person name="Embley M.T."/>
            <person name="Ettema T.J.G."/>
        </authorList>
    </citation>
    <scope>NUCLEOTIDE SEQUENCE [LARGE SCALE GENOMIC DNA]</scope>
    <source>
        <strain evidence="2">NOE</strain>
    </source>
</reference>
<comment type="caution">
    <text evidence="2">The sequence shown here is derived from an EMBL/GenBank/DDBJ whole genome shotgun (WGS) entry which is preliminary data.</text>
</comment>
<feature type="transmembrane region" description="Helical" evidence="1">
    <location>
        <begin position="99"/>
        <end position="117"/>
    </location>
</feature>
<name>A0A366MFD3_9EURY</name>
<sequence length="359" mass="39659">MSLIAQNHFQFILEIGTIIFALVTFTINLVPISLSVITFLSLFLSIGFTLLFGADLAMLVLSFGQSEFTHPFGPLALLAIITALASLKVMEDSGVNVKGLQKFIFALLIGITVFGGLMHRSFLLLWILGLFVGYFLISKSFRQKSFLTLKRILIFFGLGGAAFVALELFSIITSMEVFSPLLRISRLETNSIASLKMILHNIQLIGHTPGSAYWGAEDTGFASGYISLPMSFILMFGLPFPLFYGLLVTKKDTIDYMLPGIFGYSFDFGYLGLIALLGFTLFTIVLGLIVLKEYITRREKNNKKYLGKEVLLIGSLTAFIAQALIGMFIFNRTINGTALLTFIFLSALVIAHVVSLKRD</sequence>
<keyword evidence="1" id="KW-0812">Transmembrane</keyword>
<evidence type="ECO:0008006" key="4">
    <source>
        <dbReference type="Google" id="ProtNLM"/>
    </source>
</evidence>
<proteinExistence type="predicted"/>
<feature type="transmembrane region" description="Helical" evidence="1">
    <location>
        <begin position="12"/>
        <end position="30"/>
    </location>
</feature>
<evidence type="ECO:0000256" key="1">
    <source>
        <dbReference type="SAM" id="Phobius"/>
    </source>
</evidence>
<keyword evidence="3" id="KW-1185">Reference proteome</keyword>
<feature type="transmembrane region" description="Helical" evidence="1">
    <location>
        <begin position="68"/>
        <end position="87"/>
    </location>
</feature>
<accession>A0A366MFD3</accession>
<evidence type="ECO:0000313" key="3">
    <source>
        <dbReference type="Proteomes" id="UP000253099"/>
    </source>
</evidence>
<dbReference type="EMBL" id="NIZT01000003">
    <property type="protein sequence ID" value="RBQ24533.1"/>
    <property type="molecule type" value="Genomic_DNA"/>
</dbReference>
<feature type="transmembrane region" description="Helical" evidence="1">
    <location>
        <begin position="310"/>
        <end position="330"/>
    </location>
</feature>
<keyword evidence="1" id="KW-0472">Membrane</keyword>
<dbReference type="Proteomes" id="UP000253099">
    <property type="component" value="Unassembled WGS sequence"/>
</dbReference>
<feature type="transmembrane region" description="Helical" evidence="1">
    <location>
        <begin position="336"/>
        <end position="356"/>
    </location>
</feature>
<organism evidence="2 3">
    <name type="scientific">Candidatus Methanobinarius endosymbioticus</name>
    <dbReference type="NCBI Taxonomy" id="2006182"/>
    <lineage>
        <taxon>Archaea</taxon>
        <taxon>Methanobacteriati</taxon>
        <taxon>Methanobacteriota</taxon>
        <taxon>Methanomada group</taxon>
        <taxon>Methanobacteria</taxon>
        <taxon>Methanobacteriales</taxon>
        <taxon>Methanobacteriaceae</taxon>
        <taxon>Candidatus Methanobinarius</taxon>
    </lineage>
</organism>
<feature type="transmembrane region" description="Helical" evidence="1">
    <location>
        <begin position="153"/>
        <end position="178"/>
    </location>
</feature>
<feature type="transmembrane region" description="Helical" evidence="1">
    <location>
        <begin position="228"/>
        <end position="248"/>
    </location>
</feature>
<feature type="transmembrane region" description="Helical" evidence="1">
    <location>
        <begin position="37"/>
        <end position="62"/>
    </location>
</feature>
<gene>
    <name evidence="2" type="ORF">ALNOE001_02030</name>
</gene>
<protein>
    <recommendedName>
        <fullName evidence="4">Oligosaccharide repeat unit polymerase</fullName>
    </recommendedName>
</protein>
<keyword evidence="1" id="KW-1133">Transmembrane helix</keyword>
<evidence type="ECO:0000313" key="2">
    <source>
        <dbReference type="EMBL" id="RBQ24533.1"/>
    </source>
</evidence>
<feature type="transmembrane region" description="Helical" evidence="1">
    <location>
        <begin position="268"/>
        <end position="290"/>
    </location>
</feature>